<proteinExistence type="predicted"/>
<feature type="region of interest" description="Disordered" evidence="1">
    <location>
        <begin position="1"/>
        <end position="35"/>
    </location>
</feature>
<dbReference type="OrthoDB" id="8947436at2759"/>
<accession>A0A8T1T9P7</accession>
<keyword evidence="3" id="KW-1185">Reference proteome</keyword>
<protein>
    <submittedName>
        <fullName evidence="2">Uncharacterized protein</fullName>
    </submittedName>
</protein>
<feature type="compositionally biased region" description="Polar residues" evidence="1">
    <location>
        <begin position="8"/>
        <end position="17"/>
    </location>
</feature>
<evidence type="ECO:0000313" key="3">
    <source>
        <dbReference type="Proteomes" id="UP000765507"/>
    </source>
</evidence>
<reference evidence="2 3" key="1">
    <citation type="journal article" date="2020" name="G3 (Bethesda)">
        <title>Draft Genome of the Common Snapping Turtle, Chelydra serpentina, a Model for Phenotypic Plasticity in Reptiles.</title>
        <authorList>
            <person name="Das D."/>
            <person name="Singh S.K."/>
            <person name="Bierstedt J."/>
            <person name="Erickson A."/>
            <person name="Galli G.L.J."/>
            <person name="Crossley D.A. 2nd"/>
            <person name="Rhen T."/>
        </authorList>
    </citation>
    <scope>NUCLEOTIDE SEQUENCE [LARGE SCALE GENOMIC DNA]</scope>
    <source>
        <strain evidence="2">KW</strain>
    </source>
</reference>
<gene>
    <name evidence="2" type="ORF">G0U57_009690</name>
</gene>
<comment type="caution">
    <text evidence="2">The sequence shown here is derived from an EMBL/GenBank/DDBJ whole genome shotgun (WGS) entry which is preliminary data.</text>
</comment>
<sequence length="35" mass="3889">MPWPEHASCQQRRSLQRTVPPPLLPRSSCGTSSPT</sequence>
<dbReference type="Proteomes" id="UP000765507">
    <property type="component" value="Unassembled WGS sequence"/>
</dbReference>
<dbReference type="EMBL" id="JAHGAV010000024">
    <property type="protein sequence ID" value="KAG6937494.1"/>
    <property type="molecule type" value="Genomic_DNA"/>
</dbReference>
<name>A0A8T1T9P7_CHESE</name>
<organism evidence="2 3">
    <name type="scientific">Chelydra serpentina</name>
    <name type="common">Snapping turtle</name>
    <name type="synonym">Testudo serpentina</name>
    <dbReference type="NCBI Taxonomy" id="8475"/>
    <lineage>
        <taxon>Eukaryota</taxon>
        <taxon>Metazoa</taxon>
        <taxon>Chordata</taxon>
        <taxon>Craniata</taxon>
        <taxon>Vertebrata</taxon>
        <taxon>Euteleostomi</taxon>
        <taxon>Archelosauria</taxon>
        <taxon>Testudinata</taxon>
        <taxon>Testudines</taxon>
        <taxon>Cryptodira</taxon>
        <taxon>Durocryptodira</taxon>
        <taxon>Americhelydia</taxon>
        <taxon>Chelydroidea</taxon>
        <taxon>Chelydridae</taxon>
        <taxon>Chelydra</taxon>
    </lineage>
</organism>
<evidence type="ECO:0000256" key="1">
    <source>
        <dbReference type="SAM" id="MobiDB-lite"/>
    </source>
</evidence>
<feature type="non-terminal residue" evidence="2">
    <location>
        <position position="1"/>
    </location>
</feature>
<evidence type="ECO:0000313" key="2">
    <source>
        <dbReference type="EMBL" id="KAG6937494.1"/>
    </source>
</evidence>
<dbReference type="AlphaFoldDB" id="A0A8T1T9P7"/>